<accession>B6JZV7</accession>
<dbReference type="AlphaFoldDB" id="B6JZV7"/>
<evidence type="ECO:0000313" key="5">
    <source>
        <dbReference type="Proteomes" id="UP000001744"/>
    </source>
</evidence>
<dbReference type="SUPFAM" id="SSF82657">
    <property type="entry name" value="BolA-like"/>
    <property type="match status" value="1"/>
</dbReference>
<dbReference type="InterPro" id="IPR036065">
    <property type="entry name" value="BolA-like_sf"/>
</dbReference>
<comment type="similarity">
    <text evidence="1 2">Belongs to the BolA/IbaG family.</text>
</comment>
<dbReference type="InterPro" id="IPR002634">
    <property type="entry name" value="BolA"/>
</dbReference>
<dbReference type="eggNOG" id="KOG3348">
    <property type="taxonomic scope" value="Eukaryota"/>
</dbReference>
<dbReference type="HOGENOM" id="CLU_109462_0_1_1"/>
<dbReference type="Proteomes" id="UP000001744">
    <property type="component" value="Unassembled WGS sequence"/>
</dbReference>
<dbReference type="STRING" id="402676.B6JZV7"/>
<dbReference type="GO" id="GO:0005759">
    <property type="term" value="C:mitochondrial matrix"/>
    <property type="evidence" value="ECO:0000318"/>
    <property type="project" value="GO_Central"/>
</dbReference>
<dbReference type="InterPro" id="IPR052275">
    <property type="entry name" value="Mt_Fe-S_assembly_factor"/>
</dbReference>
<keyword evidence="5" id="KW-1185">Reference proteome</keyword>
<dbReference type="Gene3D" id="3.30.300.90">
    <property type="entry name" value="BolA-like"/>
    <property type="match status" value="1"/>
</dbReference>
<dbReference type="OrthoDB" id="203381at2759"/>
<organism evidence="3 5">
    <name type="scientific">Schizosaccharomyces japonicus (strain yFS275 / FY16936)</name>
    <name type="common">Fission yeast</name>
    <dbReference type="NCBI Taxonomy" id="402676"/>
    <lineage>
        <taxon>Eukaryota</taxon>
        <taxon>Fungi</taxon>
        <taxon>Dikarya</taxon>
        <taxon>Ascomycota</taxon>
        <taxon>Taphrinomycotina</taxon>
        <taxon>Schizosaccharomycetes</taxon>
        <taxon>Schizosaccharomycetales</taxon>
        <taxon>Schizosaccharomycetaceae</taxon>
        <taxon>Schizosaccharomyces</taxon>
    </lineage>
</organism>
<dbReference type="JaponicusDB" id="SJAG_01147">
    <property type="gene designation" value="fra3"/>
</dbReference>
<dbReference type="VEuPathDB" id="FungiDB:SJAG_01147"/>
<protein>
    <submittedName>
        <fullName evidence="3">Eukaryotic protein</fullName>
    </submittedName>
</protein>
<dbReference type="PANTHER" id="PTHR46188:SF1">
    <property type="entry name" value="BOLA-LIKE PROTEIN 3"/>
    <property type="match status" value="1"/>
</dbReference>
<dbReference type="GeneID" id="7047403"/>
<evidence type="ECO:0000313" key="4">
    <source>
        <dbReference type="JaponicusDB" id="SJAG_01147"/>
    </source>
</evidence>
<sequence length="100" mass="11496">MFLSMLRGRLGFCWKSSVQRLRYYSTKGEQSIAEKLKNAFQPTQLQVEDISGGCGSMYQINITSEAFRGKPLVKQHRMVNEVLQEDIKNMHGLQLVTKSR</sequence>
<evidence type="ECO:0000313" key="3">
    <source>
        <dbReference type="EMBL" id="EEB06107.1"/>
    </source>
</evidence>
<gene>
    <name evidence="4" type="primary">fra3</name>
    <name evidence="3" type="ORF">SJAG_01147</name>
</gene>
<evidence type="ECO:0000256" key="1">
    <source>
        <dbReference type="ARBA" id="ARBA00005578"/>
    </source>
</evidence>
<dbReference type="PANTHER" id="PTHR46188">
    <property type="entry name" value="BOLA-LIKE PROTEIN 3"/>
    <property type="match status" value="1"/>
</dbReference>
<dbReference type="GO" id="GO:0051604">
    <property type="term" value="P:protein maturation"/>
    <property type="evidence" value="ECO:0000318"/>
    <property type="project" value="GO_Central"/>
</dbReference>
<evidence type="ECO:0000256" key="2">
    <source>
        <dbReference type="RuleBase" id="RU003860"/>
    </source>
</evidence>
<dbReference type="OMA" id="EIQNMHG"/>
<dbReference type="RefSeq" id="XP_002172400.1">
    <property type="nucleotide sequence ID" value="XM_002172364.2"/>
</dbReference>
<reference evidence="3 5" key="1">
    <citation type="journal article" date="2011" name="Science">
        <title>Comparative functional genomics of the fission yeasts.</title>
        <authorList>
            <person name="Rhind N."/>
            <person name="Chen Z."/>
            <person name="Yassour M."/>
            <person name="Thompson D.A."/>
            <person name="Haas B.J."/>
            <person name="Habib N."/>
            <person name="Wapinski I."/>
            <person name="Roy S."/>
            <person name="Lin M.F."/>
            <person name="Heiman D.I."/>
            <person name="Young S.K."/>
            <person name="Furuya K."/>
            <person name="Guo Y."/>
            <person name="Pidoux A."/>
            <person name="Chen H.M."/>
            <person name="Robbertse B."/>
            <person name="Goldberg J.M."/>
            <person name="Aoki K."/>
            <person name="Bayne E.H."/>
            <person name="Berlin A.M."/>
            <person name="Desjardins C.A."/>
            <person name="Dobbs E."/>
            <person name="Dukaj L."/>
            <person name="Fan L."/>
            <person name="FitzGerald M.G."/>
            <person name="French C."/>
            <person name="Gujja S."/>
            <person name="Hansen K."/>
            <person name="Keifenheim D."/>
            <person name="Levin J.Z."/>
            <person name="Mosher R.A."/>
            <person name="Mueller C.A."/>
            <person name="Pfiffner J."/>
            <person name="Priest M."/>
            <person name="Russ C."/>
            <person name="Smialowska A."/>
            <person name="Swoboda P."/>
            <person name="Sykes S.M."/>
            <person name="Vaughn M."/>
            <person name="Vengrova S."/>
            <person name="Yoder R."/>
            <person name="Zeng Q."/>
            <person name="Allshire R."/>
            <person name="Baulcombe D."/>
            <person name="Birren B.W."/>
            <person name="Brown W."/>
            <person name="Ekwall K."/>
            <person name="Kellis M."/>
            <person name="Leatherwood J."/>
            <person name="Levin H."/>
            <person name="Margalit H."/>
            <person name="Martienssen R."/>
            <person name="Nieduszynski C.A."/>
            <person name="Spatafora J.W."/>
            <person name="Friedman N."/>
            <person name="Dalgaard J.Z."/>
            <person name="Baumann P."/>
            <person name="Niki H."/>
            <person name="Regev A."/>
            <person name="Nusbaum C."/>
        </authorList>
    </citation>
    <scope>NUCLEOTIDE SEQUENCE [LARGE SCALE GENOMIC DNA]</scope>
    <source>
        <strain evidence="5">yFS275 / FY16936</strain>
    </source>
</reference>
<dbReference type="EMBL" id="KE651168">
    <property type="protein sequence ID" value="EEB06107.1"/>
    <property type="molecule type" value="Genomic_DNA"/>
</dbReference>
<dbReference type="Pfam" id="PF01722">
    <property type="entry name" value="BolA"/>
    <property type="match status" value="1"/>
</dbReference>
<name>B6JZV7_SCHJY</name>
<proteinExistence type="inferred from homology"/>